<evidence type="ECO:0000259" key="1">
    <source>
        <dbReference type="Pfam" id="PF02627"/>
    </source>
</evidence>
<keyword evidence="2" id="KW-0560">Oxidoreductase</keyword>
<sequence>MGELILEYEEKMWELFELTKKQMPDLSEAYYGSVKNAVYGEGSLSIKNKRLISLAIGIQAGCKDCMISQTSKALDSGATIEEIFEVCAISVSMGGTLAWSKALIVADYLQERGIIKPAL</sequence>
<dbReference type="Proteomes" id="UP000318307">
    <property type="component" value="Unassembled WGS sequence"/>
</dbReference>
<gene>
    <name evidence="2" type="ORF">LZ24_01407</name>
</gene>
<protein>
    <submittedName>
        <fullName evidence="2">AhpD family alkylhydroperoxidase</fullName>
    </submittedName>
</protein>
<comment type="caution">
    <text evidence="2">The sequence shown here is derived from an EMBL/GenBank/DDBJ whole genome shotgun (WGS) entry which is preliminary data.</text>
</comment>
<proteinExistence type="predicted"/>
<dbReference type="RefSeq" id="WP_186442981.1">
    <property type="nucleotide sequence ID" value="NZ_VLLC01000009.1"/>
</dbReference>
<dbReference type="PANTHER" id="PTHR33930">
    <property type="entry name" value="ALKYL HYDROPEROXIDE REDUCTASE AHPD"/>
    <property type="match status" value="1"/>
</dbReference>
<feature type="domain" description="Carboxymuconolactone decarboxylase-like" evidence="1">
    <location>
        <begin position="24"/>
        <end position="107"/>
    </location>
</feature>
<dbReference type="EMBL" id="VLLC01000009">
    <property type="protein sequence ID" value="TWI72996.1"/>
    <property type="molecule type" value="Genomic_DNA"/>
</dbReference>
<name>A0A562RXF5_9BACT</name>
<evidence type="ECO:0000313" key="3">
    <source>
        <dbReference type="Proteomes" id="UP000318307"/>
    </source>
</evidence>
<dbReference type="GO" id="GO:0051920">
    <property type="term" value="F:peroxiredoxin activity"/>
    <property type="evidence" value="ECO:0007669"/>
    <property type="project" value="InterPro"/>
</dbReference>
<keyword evidence="3" id="KW-1185">Reference proteome</keyword>
<dbReference type="PANTHER" id="PTHR33930:SF2">
    <property type="entry name" value="BLR3452 PROTEIN"/>
    <property type="match status" value="1"/>
</dbReference>
<reference evidence="2 3" key="1">
    <citation type="submission" date="2019-07" db="EMBL/GenBank/DDBJ databases">
        <title>Genome sequencing of 100 strains of the haloalkaliphilic chemolithoautotrophic sulfur-oxidizing bacterium Thioalkalivibrio.</title>
        <authorList>
            <person name="Muyzer G."/>
        </authorList>
    </citation>
    <scope>NUCLEOTIDE SEQUENCE [LARGE SCALE GENOMIC DNA]</scope>
    <source>
        <strain evidence="2 3">ASO4-4</strain>
    </source>
</reference>
<organism evidence="2 3">
    <name type="scientific">Desulfobotulus alkaliphilus</name>
    <dbReference type="NCBI Taxonomy" id="622671"/>
    <lineage>
        <taxon>Bacteria</taxon>
        <taxon>Pseudomonadati</taxon>
        <taxon>Thermodesulfobacteriota</taxon>
        <taxon>Desulfobacteria</taxon>
        <taxon>Desulfobacterales</taxon>
        <taxon>Desulfobacteraceae</taxon>
        <taxon>Desulfobotulus</taxon>
    </lineage>
</organism>
<evidence type="ECO:0000313" key="2">
    <source>
        <dbReference type="EMBL" id="TWI72996.1"/>
    </source>
</evidence>
<dbReference type="AlphaFoldDB" id="A0A562RXF5"/>
<dbReference type="InterPro" id="IPR003779">
    <property type="entry name" value="CMD-like"/>
</dbReference>
<keyword evidence="2" id="KW-0575">Peroxidase</keyword>
<accession>A0A562RXF5</accession>
<dbReference type="SUPFAM" id="SSF69118">
    <property type="entry name" value="AhpD-like"/>
    <property type="match status" value="1"/>
</dbReference>
<dbReference type="Gene3D" id="1.20.1290.10">
    <property type="entry name" value="AhpD-like"/>
    <property type="match status" value="1"/>
</dbReference>
<dbReference type="Pfam" id="PF02627">
    <property type="entry name" value="CMD"/>
    <property type="match status" value="1"/>
</dbReference>
<dbReference type="InterPro" id="IPR029032">
    <property type="entry name" value="AhpD-like"/>
</dbReference>